<gene>
    <name evidence="2" type="ORF">BKP37_00770</name>
</gene>
<dbReference type="EMBL" id="MLQR01000001">
    <property type="protein sequence ID" value="OIJ17103.1"/>
    <property type="molecule type" value="Genomic_DNA"/>
</dbReference>
<comment type="caution">
    <text evidence="2">The sequence shown here is derived from an EMBL/GenBank/DDBJ whole genome shotgun (WGS) entry which is preliminary data.</text>
</comment>
<feature type="transmembrane region" description="Helical" evidence="1">
    <location>
        <begin position="137"/>
        <end position="160"/>
    </location>
</feature>
<protein>
    <submittedName>
        <fullName evidence="2">Uncharacterized protein</fullName>
    </submittedName>
</protein>
<keyword evidence="1" id="KW-1133">Transmembrane helix</keyword>
<keyword evidence="1" id="KW-0812">Transmembrane</keyword>
<organism evidence="2 3">
    <name type="scientific">Anaerobacillus alkalilacustris</name>
    <dbReference type="NCBI Taxonomy" id="393763"/>
    <lineage>
        <taxon>Bacteria</taxon>
        <taxon>Bacillati</taxon>
        <taxon>Bacillota</taxon>
        <taxon>Bacilli</taxon>
        <taxon>Bacillales</taxon>
        <taxon>Bacillaceae</taxon>
        <taxon>Anaerobacillus</taxon>
    </lineage>
</organism>
<evidence type="ECO:0000313" key="3">
    <source>
        <dbReference type="Proteomes" id="UP000179524"/>
    </source>
</evidence>
<reference evidence="2 3" key="1">
    <citation type="submission" date="2016-10" db="EMBL/GenBank/DDBJ databases">
        <title>Draft genome sequences of four alkaliphilic bacteria belonging to the Anaerobacillus genus.</title>
        <authorList>
            <person name="Bassil N.M."/>
            <person name="Lloyd J.R."/>
        </authorList>
    </citation>
    <scope>NUCLEOTIDE SEQUENCE [LARGE SCALE GENOMIC DNA]</scope>
    <source>
        <strain evidence="2 3">DSM 18345</strain>
    </source>
</reference>
<dbReference type="Proteomes" id="UP000179524">
    <property type="component" value="Unassembled WGS sequence"/>
</dbReference>
<proteinExistence type="predicted"/>
<dbReference type="RefSeq" id="WP_071307831.1">
    <property type="nucleotide sequence ID" value="NZ_MLQR01000001.1"/>
</dbReference>
<sequence>MFYQPKVQTVGSISDFLARDDMRVIKSAVKKFNKKAEAKGLKATLTSLATGATAISISNKMFTSTAYAEGPVEYVKGAAKEKIVEAFMPLVDMIQALSYPIALVMLTGGALMFMINQKDRGMTLIQNASIGYILVQLMPLLMQLLVGIGNTVAMAAPFTLLI</sequence>
<evidence type="ECO:0000313" key="2">
    <source>
        <dbReference type="EMBL" id="OIJ17103.1"/>
    </source>
</evidence>
<dbReference type="AlphaFoldDB" id="A0A1S2LY36"/>
<accession>A0A1S2LY36</accession>
<evidence type="ECO:0000256" key="1">
    <source>
        <dbReference type="SAM" id="Phobius"/>
    </source>
</evidence>
<dbReference type="OrthoDB" id="2454059at2"/>
<name>A0A1S2LY36_9BACI</name>
<keyword evidence="1" id="KW-0472">Membrane</keyword>
<feature type="transmembrane region" description="Helical" evidence="1">
    <location>
        <begin position="97"/>
        <end position="116"/>
    </location>
</feature>
<keyword evidence="3" id="KW-1185">Reference proteome</keyword>